<evidence type="ECO:0000256" key="3">
    <source>
        <dbReference type="ARBA" id="ARBA00022738"/>
    </source>
</evidence>
<dbReference type="GO" id="GO:0016829">
    <property type="term" value="F:lyase activity"/>
    <property type="evidence" value="ECO:0007669"/>
    <property type="project" value="UniProtKB-KW"/>
</dbReference>
<dbReference type="Gene3D" id="1.25.10.10">
    <property type="entry name" value="Leucine-rich Repeat Variant"/>
    <property type="match status" value="5"/>
</dbReference>
<dbReference type="InterPro" id="IPR016024">
    <property type="entry name" value="ARM-type_fold"/>
</dbReference>
<dbReference type="SUPFAM" id="SSF48371">
    <property type="entry name" value="ARM repeat"/>
    <property type="match status" value="3"/>
</dbReference>
<reference evidence="6 7" key="1">
    <citation type="submission" date="2017-06" db="EMBL/GenBank/DDBJ databases">
        <title>Genome sequencing of cyanobaciteial culture collection at National Institute for Environmental Studies (NIES).</title>
        <authorList>
            <person name="Hirose Y."/>
            <person name="Shimura Y."/>
            <person name="Fujisawa T."/>
            <person name="Nakamura Y."/>
            <person name="Kawachi M."/>
        </authorList>
    </citation>
    <scope>NUCLEOTIDE SEQUENCE [LARGE SCALE GENOMIC DNA]</scope>
    <source>
        <strain evidence="6 7">NIES-267</strain>
    </source>
</reference>
<sequence length="1207" mass="137442">MQSLYRVSASDLQRFLETPEELLRESEQMQIAVASFSDTPQSLLEVLGESDYSSVVEVARLHVNFADEIAGDYQEIVSEVLRNRDLGENDRLAVELMQYAAVPPCVLSEWVPVSRLIQGLQNEYMPLRYRLQLLERLSQSDKLEARLVVAESLETPVSLLEFLAGDLELAVRLTVESNSNCPSEVLELVRSQHDIASDWDADVERLRELGESRWSWIRLTVAQNPFAPEDALMKLARDEEFRIRLSVAKNPNVSAEVLAVLVEDSGKKIQGVVVKHPNTGEETLHKLFSGYKKEIAKRNDFPTSILERFYREEATDKPWKHKYLHVLVNESNTPTWILAELADVNLEELRAEKRKEQWEYLRFEESVWQSIWFLKQIAKHPHVSEDILSRLAEYPNAEVKLAVVRNQKTPEEIKERLWQYLVLHSDDKTKAEIAEDSITPPHILEIIGQNEFYPVKLLREIRRVFSTEYLPNGNCFGTLADIYMYDLQDKILHPAGIHIELNRYMEVIETPDILEHISNSLSWEEFDDDDDDDDDDENNRINWFLTRWLEVFPEIPENLNHKIANQIIRILELIADDVKRYDSQDSIVAKLIGNPNTPINLRESFKKQLVNNGFEDNVVSPISDNPQNSQQGRIEYYLVSDESMLDLVIDNRSLSALEIYQLVVEKENSLLATKAHELIAQRTNSFSSLAEVVETGYIRKKFAIARDSKTPVEILKRLTKDENVHVCACVLENPSFPSDCLMELAQNSNSSVQTYIARRTLPIPRDVIEWLLETGDISIRSNIANNKNTPLDILLTLAEDKESKVRINALTNPNIPAEVVSQALLDIEFDKQKEIEDILRRQGKTMRNSPLFSNVLERLSHHPKDFIRYLVAIKSTASATTLQRLASDEYNSIPEAVAENPSTPSSVLIELAKCDHLTTDDGCYHTISNKIAMRKDASPEALEYIVRQPVVPVVCEALRNANTPDSALEWLVENQDDEIILSAVVKHPNISPEILRCLSVNESANIREVVASQKKCPLEILETLAYDSDIEVKQKVAANRNTPNHILESFSQSENSAIRTAVASNPNLSVTILERLANDEKVEVRREVAKNPNTPEIIRESLQNLLLQPQTKEINPTLISVPRIYNPKTDDLPILLTEYAQSNNAFVRFTTLLHPITPEEILTQAANSASWLERYAVAENESTPLEIRSILACDANRIVRAAANNNL</sequence>
<keyword evidence="3" id="KW-0605">Phycobilisome</keyword>
<keyword evidence="4" id="KW-0456">Lyase</keyword>
<protein>
    <submittedName>
        <fullName evidence="6">Leucine rich repeat variant</fullName>
    </submittedName>
</protein>
<name>A0A1Z4LI80_9CYAN</name>
<dbReference type="InterPro" id="IPR011989">
    <property type="entry name" value="ARM-like"/>
</dbReference>
<feature type="coiled-coil region" evidence="5">
    <location>
        <begin position="339"/>
        <end position="366"/>
    </location>
</feature>
<evidence type="ECO:0000256" key="1">
    <source>
        <dbReference type="ARBA" id="ARBA00009299"/>
    </source>
</evidence>
<evidence type="ECO:0000313" key="6">
    <source>
        <dbReference type="EMBL" id="BAY80889.1"/>
    </source>
</evidence>
<keyword evidence="7" id="KW-1185">Reference proteome</keyword>
<evidence type="ECO:0000256" key="4">
    <source>
        <dbReference type="ARBA" id="ARBA00023239"/>
    </source>
</evidence>
<keyword evidence="5" id="KW-0175">Coiled coil</keyword>
<dbReference type="GO" id="GO:0030089">
    <property type="term" value="C:phycobilisome"/>
    <property type="evidence" value="ECO:0007669"/>
    <property type="project" value="UniProtKB-KW"/>
</dbReference>
<gene>
    <name evidence="6" type="ORF">NIES267_03540</name>
</gene>
<evidence type="ECO:0000256" key="5">
    <source>
        <dbReference type="SAM" id="Coils"/>
    </source>
</evidence>
<dbReference type="OrthoDB" id="518079at2"/>
<dbReference type="AlphaFoldDB" id="A0A1Z4LI80"/>
<evidence type="ECO:0000256" key="2">
    <source>
        <dbReference type="ARBA" id="ARBA00022549"/>
    </source>
</evidence>
<proteinExistence type="inferred from homology"/>
<keyword evidence="2" id="KW-0042">Antenna complex</keyword>
<accession>A0A1Z4LI80</accession>
<comment type="similarity">
    <text evidence="1">Belongs to the CpcE/RpcE/PecE family.</text>
</comment>
<dbReference type="Proteomes" id="UP000218418">
    <property type="component" value="Chromosome"/>
</dbReference>
<evidence type="ECO:0000313" key="7">
    <source>
        <dbReference type="Proteomes" id="UP000218418"/>
    </source>
</evidence>
<organism evidence="6 7">
    <name type="scientific">Calothrix parasitica NIES-267</name>
    <dbReference type="NCBI Taxonomy" id="1973488"/>
    <lineage>
        <taxon>Bacteria</taxon>
        <taxon>Bacillati</taxon>
        <taxon>Cyanobacteriota</taxon>
        <taxon>Cyanophyceae</taxon>
        <taxon>Nostocales</taxon>
        <taxon>Calotrichaceae</taxon>
        <taxon>Calothrix</taxon>
    </lineage>
</organism>
<dbReference type="EMBL" id="AP018227">
    <property type="protein sequence ID" value="BAY80889.1"/>
    <property type="molecule type" value="Genomic_DNA"/>
</dbReference>